<evidence type="ECO:0000256" key="1">
    <source>
        <dbReference type="SAM" id="MobiDB-lite"/>
    </source>
</evidence>
<evidence type="ECO:0000313" key="2">
    <source>
        <dbReference type="EMBL" id="MBC6491505.1"/>
    </source>
</evidence>
<evidence type="ECO:0000313" key="3">
    <source>
        <dbReference type="Proteomes" id="UP000765802"/>
    </source>
</evidence>
<sequence length="340" mass="37375">MRKHLLSSILIAALLSDCASGPRNHTTKGTDPDYIVHHVVPADSIPVSMMDQPRTEDGAFVLSPGFYEADFKTYCLQPGTPDPSRNDAYFQAPLTGPRKEIIETILRNSQKESQLDQRNIQLLLWAVVSRTSFNKLAPEVQSAGWQLLSSKQVFELNGGVVGMAKTVANMLPSGGGFNDFQKLFDLGIHSYEAYEKLAVLKVPSEIRRPGFKLNQWYQHEEGYYVRYYPDSYKKTKIQVYVPGSKVPTDSAVFVDSTVSADSAVLADSTGLAVRTGNYIVFDPASMVIAPANTNAQRLGIGAPVVDIVRSVIKIIDRDKRKPSQPQPPKQTKGGVPVTSS</sequence>
<keyword evidence="3" id="KW-1185">Reference proteome</keyword>
<protein>
    <submittedName>
        <fullName evidence="2">Uncharacterized protein</fullName>
    </submittedName>
</protein>
<proteinExistence type="predicted"/>
<reference evidence="2 3" key="1">
    <citation type="submission" date="2016-07" db="EMBL/GenBank/DDBJ databases">
        <title>Genome analysis of Flavihumibacter stibioxidans YS-17.</title>
        <authorList>
            <person name="Shi K."/>
            <person name="Han Y."/>
            <person name="Wang G."/>
        </authorList>
    </citation>
    <scope>NUCLEOTIDE SEQUENCE [LARGE SCALE GENOMIC DNA]</scope>
    <source>
        <strain evidence="2 3">YS-17</strain>
    </source>
</reference>
<organism evidence="2 3">
    <name type="scientific">Flavihumibacter stibioxidans</name>
    <dbReference type="NCBI Taxonomy" id="1834163"/>
    <lineage>
        <taxon>Bacteria</taxon>
        <taxon>Pseudomonadati</taxon>
        <taxon>Bacteroidota</taxon>
        <taxon>Chitinophagia</taxon>
        <taxon>Chitinophagales</taxon>
        <taxon>Chitinophagaceae</taxon>
        <taxon>Flavihumibacter</taxon>
    </lineage>
</organism>
<dbReference type="EMBL" id="MBUA01000012">
    <property type="protein sequence ID" value="MBC6491505.1"/>
    <property type="molecule type" value="Genomic_DNA"/>
</dbReference>
<name>A0ABR7M906_9BACT</name>
<gene>
    <name evidence="2" type="ORF">BC349_10700</name>
</gene>
<dbReference type="Proteomes" id="UP000765802">
    <property type="component" value="Unassembled WGS sequence"/>
</dbReference>
<comment type="caution">
    <text evidence="2">The sequence shown here is derived from an EMBL/GenBank/DDBJ whole genome shotgun (WGS) entry which is preliminary data.</text>
</comment>
<dbReference type="RefSeq" id="WP_187256786.1">
    <property type="nucleotide sequence ID" value="NZ_JBHULF010000014.1"/>
</dbReference>
<accession>A0ABR7M906</accession>
<feature type="region of interest" description="Disordered" evidence="1">
    <location>
        <begin position="317"/>
        <end position="340"/>
    </location>
</feature>